<feature type="compositionally biased region" description="Low complexity" evidence="1">
    <location>
        <begin position="72"/>
        <end position="84"/>
    </location>
</feature>
<dbReference type="Proteomes" id="UP001215598">
    <property type="component" value="Unassembled WGS sequence"/>
</dbReference>
<name>A0AAD7HQJ7_9AGAR</name>
<proteinExistence type="predicted"/>
<keyword evidence="3" id="KW-1185">Reference proteome</keyword>
<gene>
    <name evidence="2" type="ORF">B0H16DRAFT_275358</name>
</gene>
<comment type="caution">
    <text evidence="2">The sequence shown here is derived from an EMBL/GenBank/DDBJ whole genome shotgun (WGS) entry which is preliminary data.</text>
</comment>
<feature type="region of interest" description="Disordered" evidence="1">
    <location>
        <begin position="1"/>
        <end position="94"/>
    </location>
</feature>
<feature type="compositionally biased region" description="Low complexity" evidence="1">
    <location>
        <begin position="20"/>
        <end position="30"/>
    </location>
</feature>
<evidence type="ECO:0000313" key="3">
    <source>
        <dbReference type="Proteomes" id="UP001215598"/>
    </source>
</evidence>
<evidence type="ECO:0000256" key="1">
    <source>
        <dbReference type="SAM" id="MobiDB-lite"/>
    </source>
</evidence>
<accession>A0AAD7HQJ7</accession>
<evidence type="ECO:0000313" key="2">
    <source>
        <dbReference type="EMBL" id="KAJ7725916.1"/>
    </source>
</evidence>
<reference evidence="2" key="1">
    <citation type="submission" date="2023-03" db="EMBL/GenBank/DDBJ databases">
        <title>Massive genome expansion in bonnet fungi (Mycena s.s.) driven by repeated elements and novel gene families across ecological guilds.</title>
        <authorList>
            <consortium name="Lawrence Berkeley National Laboratory"/>
            <person name="Harder C.B."/>
            <person name="Miyauchi S."/>
            <person name="Viragh M."/>
            <person name="Kuo A."/>
            <person name="Thoen E."/>
            <person name="Andreopoulos B."/>
            <person name="Lu D."/>
            <person name="Skrede I."/>
            <person name="Drula E."/>
            <person name="Henrissat B."/>
            <person name="Morin E."/>
            <person name="Kohler A."/>
            <person name="Barry K."/>
            <person name="LaButti K."/>
            <person name="Morin E."/>
            <person name="Salamov A."/>
            <person name="Lipzen A."/>
            <person name="Mereny Z."/>
            <person name="Hegedus B."/>
            <person name="Baldrian P."/>
            <person name="Stursova M."/>
            <person name="Weitz H."/>
            <person name="Taylor A."/>
            <person name="Grigoriev I.V."/>
            <person name="Nagy L.G."/>
            <person name="Martin F."/>
            <person name="Kauserud H."/>
        </authorList>
    </citation>
    <scope>NUCLEOTIDE SEQUENCE</scope>
    <source>
        <strain evidence="2">CBHHK182m</strain>
    </source>
</reference>
<dbReference type="EMBL" id="JARKIB010000190">
    <property type="protein sequence ID" value="KAJ7725916.1"/>
    <property type="molecule type" value="Genomic_DNA"/>
</dbReference>
<organism evidence="2 3">
    <name type="scientific">Mycena metata</name>
    <dbReference type="NCBI Taxonomy" id="1033252"/>
    <lineage>
        <taxon>Eukaryota</taxon>
        <taxon>Fungi</taxon>
        <taxon>Dikarya</taxon>
        <taxon>Basidiomycota</taxon>
        <taxon>Agaricomycotina</taxon>
        <taxon>Agaricomycetes</taxon>
        <taxon>Agaricomycetidae</taxon>
        <taxon>Agaricales</taxon>
        <taxon>Marasmiineae</taxon>
        <taxon>Mycenaceae</taxon>
        <taxon>Mycena</taxon>
    </lineage>
</organism>
<sequence length="151" mass="15965">MATTTQWQQAKPFMPLKPGSPASSPQLSSSPDDDLESSYMPGRTSVQPMGMSIAGPSRTSSLVRPTLAGAGPSRVPSTQTQTPSPRTPPPPPAASFIQEIDVFMENIGKLVKQLEDQHRQRSFDLAVAAPPHDALDSEADGSGPQTVSVTK</sequence>
<dbReference type="AlphaFoldDB" id="A0AAD7HQJ7"/>
<protein>
    <submittedName>
        <fullName evidence="2">Uncharacterized protein</fullName>
    </submittedName>
</protein>
<feature type="region of interest" description="Disordered" evidence="1">
    <location>
        <begin position="130"/>
        <end position="151"/>
    </location>
</feature>